<evidence type="ECO:0000313" key="7">
    <source>
        <dbReference type="EMBL" id="AAS54284.1"/>
    </source>
</evidence>
<evidence type="ECO:0000256" key="2">
    <source>
        <dbReference type="ARBA" id="ARBA00022737"/>
    </source>
</evidence>
<keyword evidence="4" id="KW-0862">Zinc</keyword>
<evidence type="ECO:0000256" key="3">
    <source>
        <dbReference type="ARBA" id="ARBA00022771"/>
    </source>
</evidence>
<dbReference type="SMART" id="SM00355">
    <property type="entry name" value="ZnF_C2H2"/>
    <property type="match status" value="2"/>
</dbReference>
<dbReference type="RefSeq" id="NP_986460.1">
    <property type="nucleotide sequence ID" value="NM_211522.1"/>
</dbReference>
<dbReference type="GO" id="GO:0000981">
    <property type="term" value="F:DNA-binding transcription factor activity, RNA polymerase II-specific"/>
    <property type="evidence" value="ECO:0000318"/>
    <property type="project" value="GO_Central"/>
</dbReference>
<dbReference type="EMBL" id="AE016820">
    <property type="protein sequence ID" value="AAS54284.1"/>
    <property type="molecule type" value="Genomic_DNA"/>
</dbReference>
<evidence type="ECO:0000259" key="6">
    <source>
        <dbReference type="PROSITE" id="PS50157"/>
    </source>
</evidence>
<sequence>MLHYTNETPESYEAPNPAVDLYNMCKPIAPTGWSSTPEAEDISTPLPCDDSSSSDASYFTAFFFDYQHEMQLQQLQLLEQLMNPAVAGMENTPNAIPATTEAVDQSSIVFDPAKGGDFQRWLQTQDAVSEASTTFHDALDGNIPINTTQQPGVPVLQQTKAQGSVLGPPRLSPPVQNKAPQRYVCTECGKGFARASSLRTHRNIHTGDRPFTCPFKNCGKSFNARSNMLRHHKLHFRTDCGMYMLPNGETTRVKPSSRKLFALSRQQHQKYTTLPTI</sequence>
<dbReference type="KEGG" id="ago:AGOS_AGL207W"/>
<dbReference type="eggNOG" id="KOG1721">
    <property type="taxonomic scope" value="Eukaryota"/>
</dbReference>
<proteinExistence type="predicted"/>
<dbReference type="Gene3D" id="3.30.160.60">
    <property type="entry name" value="Classic Zinc Finger"/>
    <property type="match status" value="2"/>
</dbReference>
<dbReference type="GO" id="GO:0031519">
    <property type="term" value="C:PcG protein complex"/>
    <property type="evidence" value="ECO:0000318"/>
    <property type="project" value="GO_Central"/>
</dbReference>
<evidence type="ECO:0000313" key="8">
    <source>
        <dbReference type="Proteomes" id="UP000000591"/>
    </source>
</evidence>
<accession>Q750Z4</accession>
<dbReference type="GO" id="GO:0006357">
    <property type="term" value="P:regulation of transcription by RNA polymerase II"/>
    <property type="evidence" value="ECO:0000318"/>
    <property type="project" value="GO_Central"/>
</dbReference>
<name>Q750Z4_EREGS</name>
<dbReference type="OMA" id="FTAFFFD"/>
<dbReference type="GO" id="GO:0005667">
    <property type="term" value="C:transcription regulator complex"/>
    <property type="evidence" value="ECO:0000318"/>
    <property type="project" value="GO_Central"/>
</dbReference>
<evidence type="ECO:0000256" key="4">
    <source>
        <dbReference type="ARBA" id="ARBA00022833"/>
    </source>
</evidence>
<dbReference type="GO" id="GO:0000785">
    <property type="term" value="C:chromatin"/>
    <property type="evidence" value="ECO:0000318"/>
    <property type="project" value="GO_Central"/>
</dbReference>
<keyword evidence="8" id="KW-1185">Reference proteome</keyword>
<reference evidence="8" key="2">
    <citation type="journal article" date="2013" name="G3 (Bethesda)">
        <title>Genomes of Ashbya fungi isolated from insects reveal four mating-type loci, numerous translocations, lack of transposons, and distinct gene duplications.</title>
        <authorList>
            <person name="Dietrich F.S."/>
            <person name="Voegeli S."/>
            <person name="Kuo S."/>
            <person name="Philippsen P."/>
        </authorList>
    </citation>
    <scope>GENOME REANNOTATION</scope>
    <source>
        <strain evidence="8">ATCC 10895 / CBS 109.51 / FGSC 9923 / NRRL Y-1056</strain>
    </source>
</reference>
<dbReference type="HOGENOM" id="CLU_1004625_0_0_1"/>
<dbReference type="PANTHER" id="PTHR14003">
    <property type="entry name" value="TRANSCRIPTIONAL REPRESSOR PROTEIN YY"/>
    <property type="match status" value="1"/>
</dbReference>
<gene>
    <name evidence="7" type="ORF">AGOS_AGL207W</name>
</gene>
<feature type="domain" description="C2H2-type" evidence="6">
    <location>
        <begin position="183"/>
        <end position="210"/>
    </location>
</feature>
<organism evidence="7 8">
    <name type="scientific">Eremothecium gossypii (strain ATCC 10895 / CBS 109.51 / FGSC 9923 / NRRL Y-1056)</name>
    <name type="common">Yeast</name>
    <name type="synonym">Ashbya gossypii</name>
    <dbReference type="NCBI Taxonomy" id="284811"/>
    <lineage>
        <taxon>Eukaryota</taxon>
        <taxon>Fungi</taxon>
        <taxon>Dikarya</taxon>
        <taxon>Ascomycota</taxon>
        <taxon>Saccharomycotina</taxon>
        <taxon>Saccharomycetes</taxon>
        <taxon>Saccharomycetales</taxon>
        <taxon>Saccharomycetaceae</taxon>
        <taxon>Eremothecium</taxon>
    </lineage>
</organism>
<evidence type="ECO:0000256" key="1">
    <source>
        <dbReference type="ARBA" id="ARBA00022723"/>
    </source>
</evidence>
<feature type="domain" description="C2H2-type" evidence="6">
    <location>
        <begin position="211"/>
        <end position="235"/>
    </location>
</feature>
<dbReference type="InterPro" id="IPR013087">
    <property type="entry name" value="Znf_C2H2_type"/>
</dbReference>
<dbReference type="PROSITE" id="PS50157">
    <property type="entry name" value="ZINC_FINGER_C2H2_2"/>
    <property type="match status" value="2"/>
</dbReference>
<dbReference type="GeneID" id="4622753"/>
<evidence type="ECO:0000256" key="5">
    <source>
        <dbReference type="PROSITE-ProRule" id="PRU00042"/>
    </source>
</evidence>
<dbReference type="GO" id="GO:0008270">
    <property type="term" value="F:zinc ion binding"/>
    <property type="evidence" value="ECO:0007669"/>
    <property type="project" value="UniProtKB-KW"/>
</dbReference>
<dbReference type="AlphaFoldDB" id="Q750Z4"/>
<keyword evidence="3 5" id="KW-0863">Zinc-finger</keyword>
<protein>
    <submittedName>
        <fullName evidence="7">AGL207Wp</fullName>
    </submittedName>
</protein>
<dbReference type="PANTHER" id="PTHR14003:SF20">
    <property type="entry name" value="FINGER DOMAIN PROTEIN, PUTATIVE (AFU_ORTHOLOGUE AFUA_4G10380)-RELATED"/>
    <property type="match status" value="1"/>
</dbReference>
<dbReference type="FunFam" id="3.30.160.60:FF:001297">
    <property type="entry name" value="Zinc finger and SCAN domain-containing protein 2"/>
    <property type="match status" value="1"/>
</dbReference>
<reference evidence="7 8" key="1">
    <citation type="journal article" date="2004" name="Science">
        <title>The Ashbya gossypii genome as a tool for mapping the ancient Saccharomyces cerevisiae genome.</title>
        <authorList>
            <person name="Dietrich F.S."/>
            <person name="Voegeli S."/>
            <person name="Brachat S."/>
            <person name="Lerch A."/>
            <person name="Gates K."/>
            <person name="Steiner S."/>
            <person name="Mohr C."/>
            <person name="Pohlmann R."/>
            <person name="Luedi P."/>
            <person name="Choi S."/>
            <person name="Wing R.A."/>
            <person name="Flavier A."/>
            <person name="Gaffney T.D."/>
            <person name="Philippsen P."/>
        </authorList>
    </citation>
    <scope>NUCLEOTIDE SEQUENCE [LARGE SCALE GENOMIC DNA]</scope>
    <source>
        <strain evidence="8">ATCC 10895 / CBS 109.51 / FGSC 9923 / NRRL Y-1056</strain>
    </source>
</reference>
<dbReference type="Proteomes" id="UP000000591">
    <property type="component" value="Chromosome VII"/>
</dbReference>
<dbReference type="PROSITE" id="PS00028">
    <property type="entry name" value="ZINC_FINGER_C2H2_1"/>
    <property type="match status" value="2"/>
</dbReference>
<dbReference type="SUPFAM" id="SSF57667">
    <property type="entry name" value="beta-beta-alpha zinc fingers"/>
    <property type="match status" value="1"/>
</dbReference>
<dbReference type="OrthoDB" id="6077919at2759"/>
<keyword evidence="1" id="KW-0479">Metal-binding</keyword>
<dbReference type="GO" id="GO:0000978">
    <property type="term" value="F:RNA polymerase II cis-regulatory region sequence-specific DNA binding"/>
    <property type="evidence" value="ECO:0000318"/>
    <property type="project" value="GO_Central"/>
</dbReference>
<keyword evidence="2" id="KW-0677">Repeat</keyword>
<dbReference type="STRING" id="284811.Q750Z4"/>
<dbReference type="InterPro" id="IPR036236">
    <property type="entry name" value="Znf_C2H2_sf"/>
</dbReference>
<dbReference type="InParanoid" id="Q750Z4"/>
<dbReference type="Pfam" id="PF00096">
    <property type="entry name" value="zf-C2H2"/>
    <property type="match status" value="2"/>
</dbReference>